<name>A0A097ZRP3_9BILA</name>
<accession>A0A097ZRP3</accession>
<dbReference type="GO" id="GO:0005615">
    <property type="term" value="C:extracellular space"/>
    <property type="evidence" value="ECO:0007669"/>
    <property type="project" value="TreeGrafter"/>
</dbReference>
<gene>
    <name evidence="10" type="primary">Wnt9</name>
</gene>
<dbReference type="PROSITE" id="PS00246">
    <property type="entry name" value="WNT1"/>
    <property type="match status" value="1"/>
</dbReference>
<dbReference type="PANTHER" id="PTHR12027">
    <property type="entry name" value="WNT RELATED"/>
    <property type="match status" value="1"/>
</dbReference>
<dbReference type="GO" id="GO:0045165">
    <property type="term" value="P:cell fate commitment"/>
    <property type="evidence" value="ECO:0007669"/>
    <property type="project" value="TreeGrafter"/>
</dbReference>
<proteinExistence type="evidence at transcript level"/>
<evidence type="ECO:0000256" key="7">
    <source>
        <dbReference type="ARBA" id="ARBA00023157"/>
    </source>
</evidence>
<comment type="function">
    <text evidence="9">Ligand for members of the frizzled family of seven transmembrane receptors.</text>
</comment>
<dbReference type="InterPro" id="IPR018161">
    <property type="entry name" value="Wnt_CS"/>
</dbReference>
<evidence type="ECO:0000256" key="6">
    <source>
        <dbReference type="ARBA" id="ARBA00022687"/>
    </source>
</evidence>
<dbReference type="GO" id="GO:0005125">
    <property type="term" value="F:cytokine activity"/>
    <property type="evidence" value="ECO:0007669"/>
    <property type="project" value="TreeGrafter"/>
</dbReference>
<evidence type="ECO:0000256" key="1">
    <source>
        <dbReference type="ARBA" id="ARBA00004498"/>
    </source>
</evidence>
<reference evidence="10" key="1">
    <citation type="submission" date="2013-09" db="EMBL/GenBank/DDBJ databases">
        <title>Onychophoran Wnt genes.</title>
        <authorList>
            <person name="Janssen R."/>
            <person name="Hogvall M."/>
            <person name="Budd G.E."/>
        </authorList>
    </citation>
    <scope>NUCLEOTIDE SEQUENCE</scope>
    <source>
        <tissue evidence="10">Embryonic</tissue>
    </source>
</reference>
<keyword evidence="6 9" id="KW-0879">Wnt signaling pathway</keyword>
<dbReference type="Pfam" id="PF00110">
    <property type="entry name" value="wnt"/>
    <property type="match status" value="1"/>
</dbReference>
<sequence length="300" mass="34282">MFKLHRRQKRLCRRSQGVAGTLVDAARLSARECQRQFRYERWNCSIGTERIYLLNKAFKETAFLYMISSAGLVHSFARACSSSQMDRCTCDESFDEMANRQTWLWGGCGDNIRFGQRFAIKFLQAQEDRSSDIQATIHKHNSELGIKIVNEAITTICKCHGVSGSCTAHICWKQLSHFQNLAKILKFKYEQAIKVTAITNHATSGTRWMSKWSNGVPARQSKMDLIYLDDSPSFCRNSKYSSGTLGRICLKGDNCEVLCCGRGYNIQSYVIVKPCKCRVIWCCYVICKECSAYEESYICK</sequence>
<keyword evidence="8" id="KW-0449">Lipoprotein</keyword>
<dbReference type="SMART" id="SM00097">
    <property type="entry name" value="WNT1"/>
    <property type="match status" value="1"/>
</dbReference>
<dbReference type="InterPro" id="IPR005817">
    <property type="entry name" value="Wnt"/>
</dbReference>
<keyword evidence="4" id="KW-0964">Secreted</keyword>
<protein>
    <recommendedName>
        <fullName evidence="9">Protein Wnt</fullName>
    </recommendedName>
</protein>
<dbReference type="InterPro" id="IPR043158">
    <property type="entry name" value="Wnt_C"/>
</dbReference>
<dbReference type="GO" id="GO:0005109">
    <property type="term" value="F:frizzled binding"/>
    <property type="evidence" value="ECO:0007669"/>
    <property type="project" value="TreeGrafter"/>
</dbReference>
<dbReference type="EMBL" id="HG529213">
    <property type="protein sequence ID" value="CDI40104.1"/>
    <property type="molecule type" value="mRNA"/>
</dbReference>
<dbReference type="Gene3D" id="3.30.2460.20">
    <property type="match status" value="1"/>
</dbReference>
<evidence type="ECO:0000256" key="9">
    <source>
        <dbReference type="RuleBase" id="RU003500"/>
    </source>
</evidence>
<dbReference type="GO" id="GO:0060070">
    <property type="term" value="P:canonical Wnt signaling pathway"/>
    <property type="evidence" value="ECO:0007669"/>
    <property type="project" value="TreeGrafter"/>
</dbReference>
<evidence type="ECO:0000256" key="3">
    <source>
        <dbReference type="ARBA" id="ARBA00022473"/>
    </source>
</evidence>
<keyword evidence="3 9" id="KW-0217">Developmental protein</keyword>
<keyword evidence="7" id="KW-1015">Disulfide bond</keyword>
<evidence type="ECO:0000256" key="5">
    <source>
        <dbReference type="ARBA" id="ARBA00022530"/>
    </source>
</evidence>
<evidence type="ECO:0000256" key="4">
    <source>
        <dbReference type="ARBA" id="ARBA00022525"/>
    </source>
</evidence>
<keyword evidence="5" id="KW-0272">Extracellular matrix</keyword>
<organism evidence="10">
    <name type="scientific">Euperipatoides kanangrensis</name>
    <dbReference type="NCBI Taxonomy" id="488523"/>
    <lineage>
        <taxon>Eukaryota</taxon>
        <taxon>Metazoa</taxon>
        <taxon>Ecdysozoa</taxon>
        <taxon>Onychophora</taxon>
        <taxon>Udeonychophora</taxon>
        <taxon>Euonychophora</taxon>
        <taxon>Peripatopsidae</taxon>
        <taxon>Euperipatoides</taxon>
    </lineage>
</organism>
<evidence type="ECO:0000256" key="2">
    <source>
        <dbReference type="ARBA" id="ARBA00005683"/>
    </source>
</evidence>
<evidence type="ECO:0000256" key="8">
    <source>
        <dbReference type="ARBA" id="ARBA00023288"/>
    </source>
</evidence>
<comment type="similarity">
    <text evidence="2 9">Belongs to the Wnt family.</text>
</comment>
<evidence type="ECO:0000313" key="10">
    <source>
        <dbReference type="EMBL" id="CDI40104.1"/>
    </source>
</evidence>
<dbReference type="AlphaFoldDB" id="A0A097ZRP3"/>
<dbReference type="CDD" id="cd19341">
    <property type="entry name" value="Wnt_Wnt9"/>
    <property type="match status" value="1"/>
</dbReference>
<dbReference type="PRINTS" id="PR01349">
    <property type="entry name" value="WNTPROTEIN"/>
</dbReference>
<dbReference type="PANTHER" id="PTHR12027:SF97">
    <property type="entry name" value="PROTEIN WNT-4"/>
    <property type="match status" value="1"/>
</dbReference>
<comment type="subcellular location">
    <subcellularLocation>
        <location evidence="1 9">Secreted</location>
        <location evidence="1 9">Extracellular space</location>
        <location evidence="1 9">Extracellular matrix</location>
    </subcellularLocation>
</comment>
<dbReference type="GO" id="GO:0030182">
    <property type="term" value="P:neuron differentiation"/>
    <property type="evidence" value="ECO:0007669"/>
    <property type="project" value="TreeGrafter"/>
</dbReference>